<name>A0A2G9TLF1_TELCI</name>
<gene>
    <name evidence="3" type="ORF">TELCIR_20390</name>
</gene>
<dbReference type="PANTHER" id="PTHR11675">
    <property type="entry name" value="N-ACETYLGALACTOSAMINYLTRANSFERASE"/>
    <property type="match status" value="1"/>
</dbReference>
<accession>A0A2G9TLF1</accession>
<dbReference type="GO" id="GO:0006493">
    <property type="term" value="P:protein O-linked glycosylation"/>
    <property type="evidence" value="ECO:0007669"/>
    <property type="project" value="TreeGrafter"/>
</dbReference>
<organism evidence="3 4">
    <name type="scientific">Teladorsagia circumcincta</name>
    <name type="common">Brown stomach worm</name>
    <name type="synonym">Ostertagia circumcincta</name>
    <dbReference type="NCBI Taxonomy" id="45464"/>
    <lineage>
        <taxon>Eukaryota</taxon>
        <taxon>Metazoa</taxon>
        <taxon>Ecdysozoa</taxon>
        <taxon>Nematoda</taxon>
        <taxon>Chromadorea</taxon>
        <taxon>Rhabditida</taxon>
        <taxon>Rhabditina</taxon>
        <taxon>Rhabditomorpha</taxon>
        <taxon>Strongyloidea</taxon>
        <taxon>Trichostrongylidae</taxon>
        <taxon>Teladorsagia</taxon>
    </lineage>
</organism>
<feature type="non-terminal residue" evidence="3">
    <location>
        <position position="1"/>
    </location>
</feature>
<reference evidence="3 4" key="1">
    <citation type="submission" date="2015-09" db="EMBL/GenBank/DDBJ databases">
        <title>Draft genome of the parasitic nematode Teladorsagia circumcincta isolate WARC Sus (inbred).</title>
        <authorList>
            <person name="Mitreva M."/>
        </authorList>
    </citation>
    <scope>NUCLEOTIDE SEQUENCE [LARGE SCALE GENOMIC DNA]</scope>
    <source>
        <strain evidence="3 4">S</strain>
    </source>
</reference>
<dbReference type="PANTHER" id="PTHR11675:SF43">
    <property type="entry name" value="POLYPEPTIDE N-ACETYLGALACTOSAMINYLTRANSFERASE 1"/>
    <property type="match status" value="1"/>
</dbReference>
<dbReference type="AlphaFoldDB" id="A0A2G9TLF1"/>
<evidence type="ECO:0000313" key="4">
    <source>
        <dbReference type="Proteomes" id="UP000230423"/>
    </source>
</evidence>
<dbReference type="InterPro" id="IPR029044">
    <property type="entry name" value="Nucleotide-diphossugar_trans"/>
</dbReference>
<dbReference type="Gene3D" id="3.90.550.10">
    <property type="entry name" value="Spore Coat Polysaccharide Biosynthesis Protein SpsA, Chain A"/>
    <property type="match status" value="1"/>
</dbReference>
<protein>
    <recommendedName>
        <fullName evidence="2">Glycosyltransferase 2-like domain-containing protein</fullName>
    </recommendedName>
</protein>
<dbReference type="GO" id="GO:0005794">
    <property type="term" value="C:Golgi apparatus"/>
    <property type="evidence" value="ECO:0007669"/>
    <property type="project" value="TreeGrafter"/>
</dbReference>
<dbReference type="OrthoDB" id="330637at2759"/>
<evidence type="ECO:0000259" key="2">
    <source>
        <dbReference type="Pfam" id="PF00535"/>
    </source>
</evidence>
<dbReference type="Proteomes" id="UP000230423">
    <property type="component" value="Unassembled WGS sequence"/>
</dbReference>
<feature type="non-terminal residue" evidence="3">
    <location>
        <position position="129"/>
    </location>
</feature>
<dbReference type="InterPro" id="IPR001173">
    <property type="entry name" value="Glyco_trans_2-like"/>
</dbReference>
<evidence type="ECO:0000256" key="1">
    <source>
        <dbReference type="ARBA" id="ARBA00023157"/>
    </source>
</evidence>
<proteinExistence type="predicted"/>
<evidence type="ECO:0000313" key="3">
    <source>
        <dbReference type="EMBL" id="PIO58180.1"/>
    </source>
</evidence>
<keyword evidence="1" id="KW-1015">Disulfide bond</keyword>
<keyword evidence="4" id="KW-1185">Reference proteome</keyword>
<sequence length="129" mass="14763">DMMSLDRSLPDTRREECLDIKYDLEKLPQASVIIIFTDEAWSPLMRTVHSVVNRSPPQLLKEVILLDDNSQREDLKEHLDNYIRRFNGLVRVVRKNVRHGLIRAKIAGARVATGDVVVFLDSHCEANVG</sequence>
<dbReference type="GO" id="GO:0004653">
    <property type="term" value="F:polypeptide N-acetylgalactosaminyltransferase activity"/>
    <property type="evidence" value="ECO:0007669"/>
    <property type="project" value="TreeGrafter"/>
</dbReference>
<dbReference type="Pfam" id="PF00535">
    <property type="entry name" value="Glycos_transf_2"/>
    <property type="match status" value="1"/>
</dbReference>
<dbReference type="EMBL" id="KZ362057">
    <property type="protein sequence ID" value="PIO58180.1"/>
    <property type="molecule type" value="Genomic_DNA"/>
</dbReference>
<dbReference type="SUPFAM" id="SSF53448">
    <property type="entry name" value="Nucleotide-diphospho-sugar transferases"/>
    <property type="match status" value="1"/>
</dbReference>
<feature type="domain" description="Glycosyltransferase 2-like" evidence="2">
    <location>
        <begin position="31"/>
        <end position="126"/>
    </location>
</feature>